<name>A0ACC0BDY4_CATRO</name>
<sequence>MKEPVCVQLRFIIFSIQSHHKKKAQEIVAYPENREKTCKSELFYSGLFFWSVRTYKGFNLPTYSCMILADECISLNRNETCYDTNQICWKQNVQIQIFLSQSSKVARRELLMLCAIYFLYLATSLHKKAYSFFQYFFPRDMNIHENGTLKISETEIYKNCNTTVRYALE</sequence>
<comment type="caution">
    <text evidence="1">The sequence shown here is derived from an EMBL/GenBank/DDBJ whole genome shotgun (WGS) entry which is preliminary data.</text>
</comment>
<dbReference type="EMBL" id="CM044703">
    <property type="protein sequence ID" value="KAI5670852.1"/>
    <property type="molecule type" value="Genomic_DNA"/>
</dbReference>
<evidence type="ECO:0000313" key="1">
    <source>
        <dbReference type="EMBL" id="KAI5670852.1"/>
    </source>
</evidence>
<reference evidence="2" key="1">
    <citation type="journal article" date="2023" name="Nat. Plants">
        <title>Single-cell RNA sequencing provides a high-resolution roadmap for understanding the multicellular compartmentation of specialized metabolism.</title>
        <authorList>
            <person name="Sun S."/>
            <person name="Shen X."/>
            <person name="Li Y."/>
            <person name="Li Y."/>
            <person name="Wang S."/>
            <person name="Li R."/>
            <person name="Zhang H."/>
            <person name="Shen G."/>
            <person name="Guo B."/>
            <person name="Wei J."/>
            <person name="Xu J."/>
            <person name="St-Pierre B."/>
            <person name="Chen S."/>
            <person name="Sun C."/>
        </authorList>
    </citation>
    <scope>NUCLEOTIDE SEQUENCE [LARGE SCALE GENOMIC DNA]</scope>
</reference>
<proteinExistence type="predicted"/>
<gene>
    <name evidence="1" type="ORF">M9H77_11216</name>
</gene>
<evidence type="ECO:0000313" key="2">
    <source>
        <dbReference type="Proteomes" id="UP001060085"/>
    </source>
</evidence>
<protein>
    <submittedName>
        <fullName evidence="1">Uncharacterized protein</fullName>
    </submittedName>
</protein>
<dbReference type="Proteomes" id="UP001060085">
    <property type="component" value="Linkage Group LG03"/>
</dbReference>
<keyword evidence="2" id="KW-1185">Reference proteome</keyword>
<accession>A0ACC0BDY4</accession>
<organism evidence="1 2">
    <name type="scientific">Catharanthus roseus</name>
    <name type="common">Madagascar periwinkle</name>
    <name type="synonym">Vinca rosea</name>
    <dbReference type="NCBI Taxonomy" id="4058"/>
    <lineage>
        <taxon>Eukaryota</taxon>
        <taxon>Viridiplantae</taxon>
        <taxon>Streptophyta</taxon>
        <taxon>Embryophyta</taxon>
        <taxon>Tracheophyta</taxon>
        <taxon>Spermatophyta</taxon>
        <taxon>Magnoliopsida</taxon>
        <taxon>eudicotyledons</taxon>
        <taxon>Gunneridae</taxon>
        <taxon>Pentapetalae</taxon>
        <taxon>asterids</taxon>
        <taxon>lamiids</taxon>
        <taxon>Gentianales</taxon>
        <taxon>Apocynaceae</taxon>
        <taxon>Rauvolfioideae</taxon>
        <taxon>Vinceae</taxon>
        <taxon>Catharanthinae</taxon>
        <taxon>Catharanthus</taxon>
    </lineage>
</organism>